<name>A0A1A9UED7_GLOAU</name>
<dbReference type="AlphaFoldDB" id="A0A1A9UED7"/>
<dbReference type="EnsemblMetazoa" id="GAUT002030-RA">
    <property type="protein sequence ID" value="GAUT002030-PA"/>
    <property type="gene ID" value="GAUT002030"/>
</dbReference>
<protein>
    <submittedName>
        <fullName evidence="1">Uncharacterized protein</fullName>
    </submittedName>
</protein>
<keyword evidence="2" id="KW-1185">Reference proteome</keyword>
<proteinExistence type="predicted"/>
<accession>A0A1A9UED7</accession>
<dbReference type="Proteomes" id="UP000078200">
    <property type="component" value="Unassembled WGS sequence"/>
</dbReference>
<organism evidence="1 2">
    <name type="scientific">Glossina austeni</name>
    <name type="common">Savannah tsetse fly</name>
    <dbReference type="NCBI Taxonomy" id="7395"/>
    <lineage>
        <taxon>Eukaryota</taxon>
        <taxon>Metazoa</taxon>
        <taxon>Ecdysozoa</taxon>
        <taxon>Arthropoda</taxon>
        <taxon>Hexapoda</taxon>
        <taxon>Insecta</taxon>
        <taxon>Pterygota</taxon>
        <taxon>Neoptera</taxon>
        <taxon>Endopterygota</taxon>
        <taxon>Diptera</taxon>
        <taxon>Brachycera</taxon>
        <taxon>Muscomorpha</taxon>
        <taxon>Hippoboscoidea</taxon>
        <taxon>Glossinidae</taxon>
        <taxon>Glossina</taxon>
    </lineage>
</organism>
<reference evidence="1" key="1">
    <citation type="submission" date="2020-05" db="UniProtKB">
        <authorList>
            <consortium name="EnsemblMetazoa"/>
        </authorList>
    </citation>
    <scope>IDENTIFICATION</scope>
    <source>
        <strain evidence="1">TTRI</strain>
    </source>
</reference>
<dbReference type="VEuPathDB" id="VectorBase:GAUT002030"/>
<evidence type="ECO:0000313" key="1">
    <source>
        <dbReference type="EnsemblMetazoa" id="GAUT002030-PA"/>
    </source>
</evidence>
<sequence length="201" mass="23289">MYVVIHALLQQEQRQQQQYLGFSSKKYRKTQLQATGQMDKTTTYETDSTITRMFVSIYWRLKIGSVTDTISIVVHAVILSMICPHKKYRMGCGESAVQRGAMDAMYCLAWKILCFRSDNNNIIGHLRRKMLSRFSRMFHICWIMHYKQDLLSITATCVNMSNGTNDCDNDLNRKEGESVMFATATMHLTYKLKSKPSNRIS</sequence>
<evidence type="ECO:0000313" key="2">
    <source>
        <dbReference type="Proteomes" id="UP000078200"/>
    </source>
</evidence>